<keyword evidence="1" id="KW-0812">Transmembrane</keyword>
<evidence type="ECO:0000313" key="3">
    <source>
        <dbReference type="Proteomes" id="UP000318431"/>
    </source>
</evidence>
<dbReference type="EMBL" id="VLLB01000001">
    <property type="protein sequence ID" value="TWI70027.1"/>
    <property type="molecule type" value="Genomic_DNA"/>
</dbReference>
<keyword evidence="1" id="KW-1133">Transmembrane helix</keyword>
<dbReference type="Proteomes" id="UP000318431">
    <property type="component" value="Unassembled WGS sequence"/>
</dbReference>
<dbReference type="RefSeq" id="WP_145647729.1">
    <property type="nucleotide sequence ID" value="NZ_VLLB01000001.1"/>
</dbReference>
<keyword evidence="3" id="KW-1185">Reference proteome</keyword>
<sequence>MPVLEVAFYFLLEVVFHSLGRAVIFVCSLGRARARRKQEPVDKAHRNRAGNHHATIVSMEVTQVIGVLFVVAVVTLLVAILH</sequence>
<evidence type="ECO:0000256" key="1">
    <source>
        <dbReference type="SAM" id="Phobius"/>
    </source>
</evidence>
<dbReference type="AlphaFoldDB" id="A0A562RLV5"/>
<name>A0A562RLV5_9BURK</name>
<keyword evidence="1" id="KW-0472">Membrane</keyword>
<protein>
    <submittedName>
        <fullName evidence="2">Uncharacterized protein</fullName>
    </submittedName>
</protein>
<comment type="caution">
    <text evidence="2">The sequence shown here is derived from an EMBL/GenBank/DDBJ whole genome shotgun (WGS) entry which is preliminary data.</text>
</comment>
<evidence type="ECO:0000313" key="2">
    <source>
        <dbReference type="EMBL" id="TWI70027.1"/>
    </source>
</evidence>
<reference evidence="2 3" key="1">
    <citation type="journal article" date="2015" name="Stand. Genomic Sci.">
        <title>Genomic Encyclopedia of Bacterial and Archaeal Type Strains, Phase III: the genomes of soil and plant-associated and newly described type strains.</title>
        <authorList>
            <person name="Whitman W.B."/>
            <person name="Woyke T."/>
            <person name="Klenk H.P."/>
            <person name="Zhou Y."/>
            <person name="Lilburn T.G."/>
            <person name="Beck B.J."/>
            <person name="De Vos P."/>
            <person name="Vandamme P."/>
            <person name="Eisen J.A."/>
            <person name="Garrity G."/>
            <person name="Hugenholtz P."/>
            <person name="Kyrpides N.C."/>
        </authorList>
    </citation>
    <scope>NUCLEOTIDE SEQUENCE [LARGE SCALE GENOMIC DNA]</scope>
    <source>
        <strain evidence="2 3">CGMCC 1.10822</strain>
    </source>
</reference>
<feature type="transmembrane region" description="Helical" evidence="1">
    <location>
        <begin position="61"/>
        <end position="81"/>
    </location>
</feature>
<proteinExistence type="predicted"/>
<feature type="transmembrane region" description="Helical" evidence="1">
    <location>
        <begin position="6"/>
        <end position="29"/>
    </location>
</feature>
<accession>A0A562RLV5</accession>
<gene>
    <name evidence="2" type="ORF">IP91_01105</name>
</gene>
<organism evidence="2 3">
    <name type="scientific">Pseudoduganella lurida</name>
    <dbReference type="NCBI Taxonomy" id="1036180"/>
    <lineage>
        <taxon>Bacteria</taxon>
        <taxon>Pseudomonadati</taxon>
        <taxon>Pseudomonadota</taxon>
        <taxon>Betaproteobacteria</taxon>
        <taxon>Burkholderiales</taxon>
        <taxon>Oxalobacteraceae</taxon>
        <taxon>Telluria group</taxon>
        <taxon>Pseudoduganella</taxon>
    </lineage>
</organism>